<accession>A0A8S3WXY3</accession>
<comment type="similarity">
    <text evidence="2">Belongs to the fatty acid desaturase type 1 family.</text>
</comment>
<dbReference type="GO" id="GO:0005506">
    <property type="term" value="F:iron ion binding"/>
    <property type="evidence" value="ECO:0007669"/>
    <property type="project" value="TreeGrafter"/>
</dbReference>
<dbReference type="CDD" id="cd03505">
    <property type="entry name" value="Delta9-FADS-like"/>
    <property type="match status" value="1"/>
</dbReference>
<keyword evidence="8" id="KW-0408">Iron</keyword>
<keyword evidence="3" id="KW-0444">Lipid biosynthesis</keyword>
<evidence type="ECO:0000313" key="14">
    <source>
        <dbReference type="EMBL" id="CAG4982507.1"/>
    </source>
</evidence>
<evidence type="ECO:0000313" key="15">
    <source>
        <dbReference type="Proteomes" id="UP000691718"/>
    </source>
</evidence>
<dbReference type="GO" id="GO:0005789">
    <property type="term" value="C:endoplasmic reticulum membrane"/>
    <property type="evidence" value="ECO:0007669"/>
    <property type="project" value="TreeGrafter"/>
</dbReference>
<dbReference type="Proteomes" id="UP000691718">
    <property type="component" value="Unassembled WGS sequence"/>
</dbReference>
<sequence length="225" mass="26140">MGKRVDMSDLEADWMVMFQKKYYYPLYTIFALFIPVWVPIQYFGETFWNSLLVCYFFRYLFQINGTWLVNSAAHLYGTRPYDKNLQPVESWFVSFITFGEGWHNYHHTFPWDYKAAELPTFLNTSAVLIRMFERLGLAYDLKTVSPEMVTKRIIRTGDGTHYVFGNDEAKAAVTAIGPLHPLNPSYTTKYKPPKANLNDQGLPLFHEMDVINVGSKTNNRNSTKA</sequence>
<comment type="subcellular location">
    <subcellularLocation>
        <location evidence="1">Membrane</location>
        <topology evidence="1">Multi-pass membrane protein</topology>
    </subcellularLocation>
</comment>
<evidence type="ECO:0000256" key="5">
    <source>
        <dbReference type="ARBA" id="ARBA00022832"/>
    </source>
</evidence>
<evidence type="ECO:0000256" key="4">
    <source>
        <dbReference type="ARBA" id="ARBA00022692"/>
    </source>
</evidence>
<name>A0A8S3WXY3_PARAO</name>
<evidence type="ECO:0000256" key="6">
    <source>
        <dbReference type="ARBA" id="ARBA00022989"/>
    </source>
</evidence>
<feature type="domain" description="Fatty acid desaturase" evidence="13">
    <location>
        <begin position="20"/>
        <end position="110"/>
    </location>
</feature>
<evidence type="ECO:0000256" key="11">
    <source>
        <dbReference type="ARBA" id="ARBA00023160"/>
    </source>
</evidence>
<keyword evidence="11" id="KW-0275">Fatty acid biosynthesis</keyword>
<dbReference type="OrthoDB" id="10260134at2759"/>
<dbReference type="GO" id="GO:0004768">
    <property type="term" value="F:stearoyl-CoA 9-desaturase activity"/>
    <property type="evidence" value="ECO:0007669"/>
    <property type="project" value="TreeGrafter"/>
</dbReference>
<evidence type="ECO:0000256" key="7">
    <source>
        <dbReference type="ARBA" id="ARBA00023002"/>
    </source>
</evidence>
<evidence type="ECO:0000256" key="12">
    <source>
        <dbReference type="SAM" id="Phobius"/>
    </source>
</evidence>
<dbReference type="InterPro" id="IPR015876">
    <property type="entry name" value="Acyl-CoA_DS"/>
</dbReference>
<keyword evidence="4 12" id="KW-0812">Transmembrane</keyword>
<proteinExistence type="inferred from homology"/>
<reference evidence="14" key="1">
    <citation type="submission" date="2021-04" db="EMBL/GenBank/DDBJ databases">
        <authorList>
            <person name="Tunstrom K."/>
        </authorList>
    </citation>
    <scope>NUCLEOTIDE SEQUENCE</scope>
</reference>
<evidence type="ECO:0000256" key="1">
    <source>
        <dbReference type="ARBA" id="ARBA00004141"/>
    </source>
</evidence>
<dbReference type="GO" id="GO:0006636">
    <property type="term" value="P:unsaturated fatty acid biosynthetic process"/>
    <property type="evidence" value="ECO:0007669"/>
    <property type="project" value="TreeGrafter"/>
</dbReference>
<keyword evidence="7" id="KW-0560">Oxidoreductase</keyword>
<evidence type="ECO:0000256" key="9">
    <source>
        <dbReference type="ARBA" id="ARBA00023098"/>
    </source>
</evidence>
<comment type="caution">
    <text evidence="14">The sequence shown here is derived from an EMBL/GenBank/DDBJ whole genome shotgun (WGS) entry which is preliminary data.</text>
</comment>
<organism evidence="14 15">
    <name type="scientific">Parnassius apollo</name>
    <name type="common">Apollo butterfly</name>
    <name type="synonym">Papilio apollo</name>
    <dbReference type="NCBI Taxonomy" id="110799"/>
    <lineage>
        <taxon>Eukaryota</taxon>
        <taxon>Metazoa</taxon>
        <taxon>Ecdysozoa</taxon>
        <taxon>Arthropoda</taxon>
        <taxon>Hexapoda</taxon>
        <taxon>Insecta</taxon>
        <taxon>Pterygota</taxon>
        <taxon>Neoptera</taxon>
        <taxon>Endopterygota</taxon>
        <taxon>Lepidoptera</taxon>
        <taxon>Glossata</taxon>
        <taxon>Ditrysia</taxon>
        <taxon>Papilionoidea</taxon>
        <taxon>Papilionidae</taxon>
        <taxon>Parnassiinae</taxon>
        <taxon>Parnassini</taxon>
        <taxon>Parnassius</taxon>
        <taxon>Parnassius</taxon>
    </lineage>
</organism>
<dbReference type="PANTHER" id="PTHR11351:SF92">
    <property type="entry name" value="ACYL-COA DESATURASE 2-LIKE PROTEIN"/>
    <property type="match status" value="1"/>
</dbReference>
<evidence type="ECO:0000259" key="13">
    <source>
        <dbReference type="Pfam" id="PF00487"/>
    </source>
</evidence>
<keyword evidence="6 12" id="KW-1133">Transmembrane helix</keyword>
<keyword evidence="9" id="KW-0443">Lipid metabolism</keyword>
<gene>
    <name evidence="14" type="ORF">PAPOLLO_LOCUS10457</name>
</gene>
<evidence type="ECO:0000256" key="8">
    <source>
        <dbReference type="ARBA" id="ARBA00023004"/>
    </source>
</evidence>
<evidence type="ECO:0000256" key="3">
    <source>
        <dbReference type="ARBA" id="ARBA00022516"/>
    </source>
</evidence>
<dbReference type="InterPro" id="IPR005804">
    <property type="entry name" value="FA_desaturase_dom"/>
</dbReference>
<evidence type="ECO:0000256" key="10">
    <source>
        <dbReference type="ARBA" id="ARBA00023136"/>
    </source>
</evidence>
<feature type="transmembrane region" description="Helical" evidence="12">
    <location>
        <begin position="21"/>
        <end position="40"/>
    </location>
</feature>
<dbReference type="EMBL" id="CAJQZP010000746">
    <property type="protein sequence ID" value="CAG4982507.1"/>
    <property type="molecule type" value="Genomic_DNA"/>
</dbReference>
<protein>
    <submittedName>
        <fullName evidence="14">(apollo) hypothetical protein</fullName>
    </submittedName>
</protein>
<dbReference type="Pfam" id="PF00487">
    <property type="entry name" value="FA_desaturase"/>
    <property type="match status" value="1"/>
</dbReference>
<keyword evidence="10 12" id="KW-0472">Membrane</keyword>
<keyword evidence="5" id="KW-0276">Fatty acid metabolism</keyword>
<keyword evidence="15" id="KW-1185">Reference proteome</keyword>
<dbReference type="PANTHER" id="PTHR11351">
    <property type="entry name" value="ACYL-COA DESATURASE"/>
    <property type="match status" value="1"/>
</dbReference>
<evidence type="ECO:0000256" key="2">
    <source>
        <dbReference type="ARBA" id="ARBA00009295"/>
    </source>
</evidence>
<dbReference type="AlphaFoldDB" id="A0A8S3WXY3"/>